<organism evidence="1 2">
    <name type="scientific">Planotetraspora silvatica</name>
    <dbReference type="NCBI Taxonomy" id="234614"/>
    <lineage>
        <taxon>Bacteria</taxon>
        <taxon>Bacillati</taxon>
        <taxon>Actinomycetota</taxon>
        <taxon>Actinomycetes</taxon>
        <taxon>Streptosporangiales</taxon>
        <taxon>Streptosporangiaceae</taxon>
        <taxon>Planotetraspora</taxon>
    </lineage>
</organism>
<comment type="caution">
    <text evidence="1">The sequence shown here is derived from an EMBL/GenBank/DDBJ whole genome shotgun (WGS) entry which is preliminary data.</text>
</comment>
<reference evidence="1" key="1">
    <citation type="submission" date="2021-01" db="EMBL/GenBank/DDBJ databases">
        <title>Whole genome shotgun sequence of Planotetraspora silvatica NBRC 100141.</title>
        <authorList>
            <person name="Komaki H."/>
            <person name="Tamura T."/>
        </authorList>
    </citation>
    <scope>NUCLEOTIDE SEQUENCE</scope>
    <source>
        <strain evidence="1">NBRC 100141</strain>
    </source>
</reference>
<gene>
    <name evidence="1" type="ORF">Psi02_76060</name>
</gene>
<dbReference type="AlphaFoldDB" id="A0A8J3UTS1"/>
<name>A0A8J3UTS1_9ACTN</name>
<accession>A0A8J3UTS1</accession>
<evidence type="ECO:0000313" key="2">
    <source>
        <dbReference type="Proteomes" id="UP000644610"/>
    </source>
</evidence>
<dbReference type="InterPro" id="IPR045428">
    <property type="entry name" value="EACC1"/>
</dbReference>
<dbReference type="Pfam" id="PF19953">
    <property type="entry name" value="EACC1"/>
    <property type="match status" value="1"/>
</dbReference>
<evidence type="ECO:0000313" key="1">
    <source>
        <dbReference type="EMBL" id="GII51182.1"/>
    </source>
</evidence>
<proteinExistence type="predicted"/>
<keyword evidence="2" id="KW-1185">Reference proteome</keyword>
<dbReference type="RefSeq" id="WP_203980694.1">
    <property type="nucleotide sequence ID" value="NZ_BAAAKY010000004.1"/>
</dbReference>
<sequence length="114" mass="12124">MEVRIRSTDGDSGDLMALREWLDAEDDLRGRVRTAHAPIGDTDLGALPELLTIAVGAGGMGSVLASSLKTWLLARRTSAKLTVEANGRSINLDITTTDDVIPLLAQIINAPNDD</sequence>
<dbReference type="Proteomes" id="UP000644610">
    <property type="component" value="Unassembled WGS sequence"/>
</dbReference>
<dbReference type="EMBL" id="BOOQ01000062">
    <property type="protein sequence ID" value="GII51182.1"/>
    <property type="molecule type" value="Genomic_DNA"/>
</dbReference>
<protein>
    <submittedName>
        <fullName evidence="1">Uncharacterized protein</fullName>
    </submittedName>
</protein>